<dbReference type="AlphaFoldDB" id="A0A6L2L5K1"/>
<evidence type="ECO:0000259" key="3">
    <source>
        <dbReference type="Pfam" id="PF25761"/>
    </source>
</evidence>
<dbReference type="PANTHER" id="PTHR43650">
    <property type="entry name" value="PYROPHOSPHATE--FRUCTOSE 6-PHOSPHATE 1-PHOSPHOTRANSFERASE"/>
    <property type="match status" value="1"/>
</dbReference>
<dbReference type="GO" id="GO:0009749">
    <property type="term" value="P:response to glucose"/>
    <property type="evidence" value="ECO:0007669"/>
    <property type="project" value="TreeGrafter"/>
</dbReference>
<dbReference type="GO" id="GO:0003872">
    <property type="term" value="F:6-phosphofructokinase activity"/>
    <property type="evidence" value="ECO:0007669"/>
    <property type="project" value="InterPro"/>
</dbReference>
<dbReference type="Gene3D" id="3.40.50.460">
    <property type="entry name" value="Phosphofructokinase domain"/>
    <property type="match status" value="1"/>
</dbReference>
<dbReference type="SUPFAM" id="SSF53784">
    <property type="entry name" value="Phosphofructokinase"/>
    <property type="match status" value="1"/>
</dbReference>
<keyword evidence="2" id="KW-0324">Glycolysis</keyword>
<reference evidence="4" key="1">
    <citation type="journal article" date="2019" name="Sci. Rep.">
        <title>Draft genome of Tanacetum cinerariifolium, the natural source of mosquito coil.</title>
        <authorList>
            <person name="Yamashiro T."/>
            <person name="Shiraishi A."/>
            <person name="Satake H."/>
            <person name="Nakayama K."/>
        </authorList>
    </citation>
    <scope>NUCLEOTIDE SEQUENCE</scope>
</reference>
<feature type="domain" description="PATROL1-like C-terminal" evidence="3">
    <location>
        <begin position="286"/>
        <end position="329"/>
    </location>
</feature>
<protein>
    <submittedName>
        <fullName evidence="4">Pyrophosphate--fructose 6-phosphate 1-phosphotransferase subunit alpha</fullName>
    </submittedName>
</protein>
<name>A0A6L2L5K1_TANCI</name>
<evidence type="ECO:0000256" key="2">
    <source>
        <dbReference type="ARBA" id="ARBA00023152"/>
    </source>
</evidence>
<organism evidence="4">
    <name type="scientific">Tanacetum cinerariifolium</name>
    <name type="common">Dalmatian daisy</name>
    <name type="synonym">Chrysanthemum cinerariifolium</name>
    <dbReference type="NCBI Taxonomy" id="118510"/>
    <lineage>
        <taxon>Eukaryota</taxon>
        <taxon>Viridiplantae</taxon>
        <taxon>Streptophyta</taxon>
        <taxon>Embryophyta</taxon>
        <taxon>Tracheophyta</taxon>
        <taxon>Spermatophyta</taxon>
        <taxon>Magnoliopsida</taxon>
        <taxon>eudicotyledons</taxon>
        <taxon>Gunneridae</taxon>
        <taxon>Pentapetalae</taxon>
        <taxon>asterids</taxon>
        <taxon>campanulids</taxon>
        <taxon>Asterales</taxon>
        <taxon>Asteraceae</taxon>
        <taxon>Asteroideae</taxon>
        <taxon>Anthemideae</taxon>
        <taxon>Anthemidinae</taxon>
        <taxon>Tanacetum</taxon>
    </lineage>
</organism>
<keyword evidence="4" id="KW-0808">Transferase</keyword>
<dbReference type="GO" id="GO:0005829">
    <property type="term" value="C:cytosol"/>
    <property type="evidence" value="ECO:0007669"/>
    <property type="project" value="TreeGrafter"/>
</dbReference>
<dbReference type="EMBL" id="BKCJ010003740">
    <property type="protein sequence ID" value="GEU56896.1"/>
    <property type="molecule type" value="Genomic_DNA"/>
</dbReference>
<feature type="domain" description="PATROL1-like C-terminal" evidence="3">
    <location>
        <begin position="171"/>
        <end position="221"/>
    </location>
</feature>
<dbReference type="InterPro" id="IPR057984">
    <property type="entry name" value="PATROL1_C"/>
</dbReference>
<keyword evidence="1" id="KW-0963">Cytoplasm</keyword>
<dbReference type="GO" id="GO:0015979">
    <property type="term" value="P:photosynthesis"/>
    <property type="evidence" value="ECO:0007669"/>
    <property type="project" value="TreeGrafter"/>
</dbReference>
<feature type="domain" description="PATROL1-like C-terminal" evidence="3">
    <location>
        <begin position="241"/>
        <end position="282"/>
    </location>
</feature>
<dbReference type="GO" id="GO:0047334">
    <property type="term" value="F:diphosphate-fructose-6-phosphate 1-phosphotransferase activity"/>
    <property type="evidence" value="ECO:0007669"/>
    <property type="project" value="TreeGrafter"/>
</dbReference>
<gene>
    <name evidence="4" type="ORF">Tci_028874</name>
</gene>
<proteinExistence type="predicted"/>
<evidence type="ECO:0000313" key="4">
    <source>
        <dbReference type="EMBL" id="GEU56896.1"/>
    </source>
</evidence>
<sequence>MNEYKGRMPTKIELTMEQSQQGVSNDVLGIPVRVEFDDATATTDPIGANAIARSFPHTYGGSEGLFAQETLDMIDDDLATYKNQACKALNLDGLDIVGDTSQLAETFTEAKCATMVVGVPVTLNGDLKNQFIETNVGFDTICKYYYFIRIMGRKASHVAVECTLQSHPNLLPIPTHPSFLPNLIVGLDRCLQYYTSKAKSGCGSRNTFIPAMLALPRYFSNGLSKKFELTLWCMIRRDSKTMVLLVLLAGGLSHAFTLQDSRQIKDDFKSLRDLFWANGDGFQWIHVTLETYGSSAKSRLLLPSTTGQWSPSNPNTLLHVLCCRNDDAALNSSAYTRASSCKSANAWKDIIVAVNKTVSFIFENNGNETLPLNKLITSLRDRIVSGLLLCMVSETDFEELKLKDYVEMTKDFV</sequence>
<dbReference type="Pfam" id="PF25761">
    <property type="entry name" value="TPR_PATROL1"/>
    <property type="match status" value="3"/>
</dbReference>
<comment type="caution">
    <text evidence="4">The sequence shown here is derived from an EMBL/GenBank/DDBJ whole genome shotgun (WGS) entry which is preliminary data.</text>
</comment>
<accession>A0A6L2L5K1</accession>
<evidence type="ECO:0000256" key="1">
    <source>
        <dbReference type="ARBA" id="ARBA00022490"/>
    </source>
</evidence>
<dbReference type="PANTHER" id="PTHR43650:SF17">
    <property type="entry name" value="PYROPHOSPHATE--FRUCTOSE 6-PHOSPHATE 1-PHOSPHOTRANSFERASE SUBUNIT ALPHA 1"/>
    <property type="match status" value="1"/>
</dbReference>
<dbReference type="InterPro" id="IPR035966">
    <property type="entry name" value="PKF_sf"/>
</dbReference>